<reference evidence="1 2" key="1">
    <citation type="submission" date="2022-01" db="EMBL/GenBank/DDBJ databases">
        <title>Collection of gut derived symbiotic bacterial strains cultured from healthy donors.</title>
        <authorList>
            <person name="Lin H."/>
            <person name="Kohout C."/>
            <person name="Waligurski E."/>
            <person name="Pamer E.G."/>
        </authorList>
    </citation>
    <scope>NUCLEOTIDE SEQUENCE [LARGE SCALE GENOMIC DNA]</scope>
    <source>
        <strain evidence="1 2">DFI.3.7</strain>
    </source>
</reference>
<protein>
    <submittedName>
        <fullName evidence="1">Uncharacterized protein</fullName>
    </submittedName>
</protein>
<accession>A0ABS9M7E1</accession>
<dbReference type="EMBL" id="JAKNJB010000006">
    <property type="protein sequence ID" value="MCG4526431.1"/>
    <property type="molecule type" value="Genomic_DNA"/>
</dbReference>
<name>A0ABS9M7E1_9FIRM</name>
<sequence length="273" mass="30369">MMTTTFFDKANAGLQFGGPAFLLPKMPKLQSAYNIYEVMYMPEFVHFGSIFATRFKSGKDLRITDSNGTMKAAWVAGSGKLIAADPQYLTLSPKFLAGERLLEGKVVSMDGGRYICRLPYVSEANGLEESPDFPLLQKWGEAAQKEVQFFAQMHKQVVVAIFDPFLKDQGWHFAFRVSKDAPLDVHSLHHIGLLPVLEPIQEYSPESMLGEQVSVVMPGDILRGKLVSCTDYDVVLEVTSEFDAIAEFGLWGQWTGGKEILLDRAAMLTLYPG</sequence>
<dbReference type="Proteomes" id="UP001200313">
    <property type="component" value="Unassembled WGS sequence"/>
</dbReference>
<comment type="caution">
    <text evidence="1">The sequence shown here is derived from an EMBL/GenBank/DDBJ whole genome shotgun (WGS) entry which is preliminary data.</text>
</comment>
<dbReference type="RefSeq" id="WP_238073451.1">
    <property type="nucleotide sequence ID" value="NZ_JAKNJB010000006.1"/>
</dbReference>
<proteinExistence type="predicted"/>
<organism evidence="1 2">
    <name type="scientific">Intestinimonas massiliensis</name>
    <name type="common">ex Afouda et al. 2020</name>
    <dbReference type="NCBI Taxonomy" id="1673721"/>
    <lineage>
        <taxon>Bacteria</taxon>
        <taxon>Bacillati</taxon>
        <taxon>Bacillota</taxon>
        <taxon>Clostridia</taxon>
        <taxon>Eubacteriales</taxon>
        <taxon>Intestinimonas</taxon>
    </lineage>
</organism>
<evidence type="ECO:0000313" key="1">
    <source>
        <dbReference type="EMBL" id="MCG4526431.1"/>
    </source>
</evidence>
<gene>
    <name evidence="1" type="ORF">L0P79_04985</name>
</gene>
<keyword evidence="2" id="KW-1185">Reference proteome</keyword>
<evidence type="ECO:0000313" key="2">
    <source>
        <dbReference type="Proteomes" id="UP001200313"/>
    </source>
</evidence>